<feature type="region of interest" description="Disordered" evidence="1">
    <location>
        <begin position="98"/>
        <end position="142"/>
    </location>
</feature>
<dbReference type="EMBL" id="AVOT02012950">
    <property type="protein sequence ID" value="MBW0495176.1"/>
    <property type="molecule type" value="Genomic_DNA"/>
</dbReference>
<feature type="region of interest" description="Disordered" evidence="1">
    <location>
        <begin position="1"/>
        <end position="21"/>
    </location>
</feature>
<accession>A0A9Q3H8G2</accession>
<organism evidence="2 3">
    <name type="scientific">Austropuccinia psidii MF-1</name>
    <dbReference type="NCBI Taxonomy" id="1389203"/>
    <lineage>
        <taxon>Eukaryota</taxon>
        <taxon>Fungi</taxon>
        <taxon>Dikarya</taxon>
        <taxon>Basidiomycota</taxon>
        <taxon>Pucciniomycotina</taxon>
        <taxon>Pucciniomycetes</taxon>
        <taxon>Pucciniales</taxon>
        <taxon>Sphaerophragmiaceae</taxon>
        <taxon>Austropuccinia</taxon>
    </lineage>
</organism>
<comment type="caution">
    <text evidence="2">The sequence shown here is derived from an EMBL/GenBank/DDBJ whole genome shotgun (WGS) entry which is preliminary data.</text>
</comment>
<sequence length="424" mass="48158">MTICEPPPHVYGQDSRKNQAPLSTVRTAVTPLVGGSCTKLRCSSTAMKRKTPSIAGESQEIKDVMQQQPKPSFSDAPPQPLCQIEGSSGRDQGLFEKDVRPTNNGGSTHAAVESLRTQQRTPCCKRIAGSSSKPKNKKKETLKPWQIPEPSVSQFMNQAVDFIKVLLPEDAIKIRKSNFNGNWKTLEEITRNQSHQRDRYCNFLLENRQLSLIHFTVPKVLAKNERRYMLFHTNCFAGNLLFQQLGLEKEESKLLVDIYKNWLSDGISSSILKQKGHLIFKGIDYGNKALLLKLSRMNQLFSTPLFSATELAELQRNAFHSISEVWKRSHFIKSGNKFDLDIAKEHQVFAPMLLYFFDTVRQKDDLMAFSWVVFEAWAKQHLAAPAQIIFHNNEVIRKVKEAINDIDVMEAIANLDLEVADKLV</sequence>
<feature type="region of interest" description="Disordered" evidence="1">
    <location>
        <begin position="46"/>
        <end position="78"/>
    </location>
</feature>
<evidence type="ECO:0000313" key="3">
    <source>
        <dbReference type="Proteomes" id="UP000765509"/>
    </source>
</evidence>
<reference evidence="2" key="1">
    <citation type="submission" date="2021-03" db="EMBL/GenBank/DDBJ databases">
        <title>Draft genome sequence of rust myrtle Austropuccinia psidii MF-1, a brazilian biotype.</title>
        <authorList>
            <person name="Quecine M.C."/>
            <person name="Pachon D.M.R."/>
            <person name="Bonatelli M.L."/>
            <person name="Correr F.H."/>
            <person name="Franceschini L.M."/>
            <person name="Leite T.F."/>
            <person name="Margarido G.R.A."/>
            <person name="Almeida C.A."/>
            <person name="Ferrarezi J.A."/>
            <person name="Labate C.A."/>
        </authorList>
    </citation>
    <scope>NUCLEOTIDE SEQUENCE</scope>
    <source>
        <strain evidence="2">MF-1</strain>
    </source>
</reference>
<name>A0A9Q3H8G2_9BASI</name>
<protein>
    <submittedName>
        <fullName evidence="2">Uncharacterized protein</fullName>
    </submittedName>
</protein>
<keyword evidence="3" id="KW-1185">Reference proteome</keyword>
<evidence type="ECO:0000256" key="1">
    <source>
        <dbReference type="SAM" id="MobiDB-lite"/>
    </source>
</evidence>
<gene>
    <name evidence="2" type="ORF">O181_034891</name>
</gene>
<proteinExistence type="predicted"/>
<dbReference type="AlphaFoldDB" id="A0A9Q3H8G2"/>
<dbReference type="Proteomes" id="UP000765509">
    <property type="component" value="Unassembled WGS sequence"/>
</dbReference>
<evidence type="ECO:0000313" key="2">
    <source>
        <dbReference type="EMBL" id="MBW0495176.1"/>
    </source>
</evidence>